<dbReference type="PROSITE" id="PS51671">
    <property type="entry name" value="ACT"/>
    <property type="match status" value="1"/>
</dbReference>
<sequence length="150" mass="16308">MLIGAEGITIRVEVRIVEQLAVFIANKPGTLAEVCDALAAERVNIYGLTVSDTVDHAVVRLVVSDTRKALAIFETRGTLVLETEVLMFENDNRPGSLSRIAAALSKAKINIEYAYLASMPSARKGLLIVRVADPKKALKVLQSAKLFENE</sequence>
<comment type="caution">
    <text evidence="2">The sequence shown here is derived from an EMBL/GenBank/DDBJ whole genome shotgun (WGS) entry which is preliminary data.</text>
</comment>
<feature type="domain" description="ACT" evidence="1">
    <location>
        <begin position="85"/>
        <end position="150"/>
    </location>
</feature>
<dbReference type="AlphaFoldDB" id="A0A146G7X9"/>
<organism evidence="2 3">
    <name type="scientific">Terrimicrobium sacchariphilum</name>
    <dbReference type="NCBI Taxonomy" id="690879"/>
    <lineage>
        <taxon>Bacteria</taxon>
        <taxon>Pseudomonadati</taxon>
        <taxon>Verrucomicrobiota</taxon>
        <taxon>Terrimicrobiia</taxon>
        <taxon>Terrimicrobiales</taxon>
        <taxon>Terrimicrobiaceae</taxon>
        <taxon>Terrimicrobium</taxon>
    </lineage>
</organism>
<dbReference type="InParanoid" id="A0A146G7X9"/>
<accession>A0A146G7X9</accession>
<reference evidence="3" key="1">
    <citation type="journal article" date="2017" name="Genome Announc.">
        <title>Draft Genome Sequence of Terrimicrobium sacchariphilum NM-5T, a Facultative Anaerobic Soil Bacterium of the Class Spartobacteria.</title>
        <authorList>
            <person name="Qiu Y.L."/>
            <person name="Tourlousse D.M."/>
            <person name="Matsuura N."/>
            <person name="Ohashi A."/>
            <person name="Sekiguchi Y."/>
        </authorList>
    </citation>
    <scope>NUCLEOTIDE SEQUENCE [LARGE SCALE GENOMIC DNA]</scope>
    <source>
        <strain evidence="3">NM-5</strain>
    </source>
</reference>
<keyword evidence="3" id="KW-1185">Reference proteome</keyword>
<dbReference type="Pfam" id="PF19571">
    <property type="entry name" value="ACT_8"/>
    <property type="match status" value="1"/>
</dbReference>
<evidence type="ECO:0000313" key="3">
    <source>
        <dbReference type="Proteomes" id="UP000076023"/>
    </source>
</evidence>
<dbReference type="Proteomes" id="UP000076023">
    <property type="component" value="Unassembled WGS sequence"/>
</dbReference>
<dbReference type="Gene3D" id="3.30.2130.10">
    <property type="entry name" value="VC0802-like"/>
    <property type="match status" value="1"/>
</dbReference>
<name>A0A146G7X9_TERSA</name>
<dbReference type="InterPro" id="IPR045865">
    <property type="entry name" value="ACT-like_dom_sf"/>
</dbReference>
<dbReference type="EMBL" id="BDCO01000002">
    <property type="protein sequence ID" value="GAT32828.1"/>
    <property type="molecule type" value="Genomic_DNA"/>
</dbReference>
<dbReference type="STRING" id="690879.TSACC_21230"/>
<dbReference type="SUPFAM" id="SSF55021">
    <property type="entry name" value="ACT-like"/>
    <property type="match status" value="2"/>
</dbReference>
<dbReference type="InterPro" id="IPR045739">
    <property type="entry name" value="ACT_dom_pair"/>
</dbReference>
<gene>
    <name evidence="2" type="ORF">TSACC_21230</name>
</gene>
<dbReference type="InterPro" id="IPR002912">
    <property type="entry name" value="ACT_dom"/>
</dbReference>
<protein>
    <recommendedName>
        <fullName evidence="1">ACT domain-containing protein</fullName>
    </recommendedName>
</protein>
<dbReference type="PANTHER" id="PTHR40099">
    <property type="entry name" value="ACETOLACTATE SYNTHASE, SMALL SUBUNIT"/>
    <property type="match status" value="1"/>
</dbReference>
<dbReference type="CDD" id="cd04882">
    <property type="entry name" value="ACT_Bt0572_2"/>
    <property type="match status" value="1"/>
</dbReference>
<evidence type="ECO:0000313" key="2">
    <source>
        <dbReference type="EMBL" id="GAT32828.1"/>
    </source>
</evidence>
<evidence type="ECO:0000259" key="1">
    <source>
        <dbReference type="PROSITE" id="PS51671"/>
    </source>
</evidence>
<proteinExistence type="predicted"/>
<dbReference type="PANTHER" id="PTHR40099:SF1">
    <property type="entry name" value="ACETOLACTATE SYNTHASE, SMALL SUBUNIT"/>
    <property type="match status" value="1"/>
</dbReference>